<dbReference type="InterPro" id="IPR041492">
    <property type="entry name" value="HAD_2"/>
</dbReference>
<comment type="caution">
    <text evidence="1">The sequence shown here is derived from an EMBL/GenBank/DDBJ whole genome shotgun (WGS) entry which is preliminary data.</text>
</comment>
<dbReference type="InterPro" id="IPR050155">
    <property type="entry name" value="HAD-like_hydrolase_sf"/>
</dbReference>
<dbReference type="InterPro" id="IPR023198">
    <property type="entry name" value="PGP-like_dom2"/>
</dbReference>
<dbReference type="Gene3D" id="1.10.150.240">
    <property type="entry name" value="Putative phosphatase, domain 2"/>
    <property type="match status" value="1"/>
</dbReference>
<sequence>MERLILFDIDGTILSTGGAGKWAMLDALKEVFGRDAPHEGYRMGGKTDTQICLELMTSAGLSEGEVRSGLDAVWAAYVAGMRRRLSDGFETKVYPGVREAVQRLRGDPRALLGLLTGNIRAGAMVKLGAVGLDGCFRTGAFGDDHHDRRRLADIALERSQREAGRTFKGKEIVVVGDTPNDILCGQHLGVRTLIVATGTYAVEQLRAHHPDHLFETLSDTDRVMDAIFGE</sequence>
<proteinExistence type="predicted"/>
<reference evidence="1 2" key="1">
    <citation type="journal article" date="2016" name="Nat. Commun.">
        <title>Thousands of microbial genomes shed light on interconnected biogeochemical processes in an aquifer system.</title>
        <authorList>
            <person name="Anantharaman K."/>
            <person name="Brown C.T."/>
            <person name="Hug L.A."/>
            <person name="Sharon I."/>
            <person name="Castelle C.J."/>
            <person name="Probst A.J."/>
            <person name="Thomas B.C."/>
            <person name="Singh A."/>
            <person name="Wilkins M.J."/>
            <person name="Karaoz U."/>
            <person name="Brodie E.L."/>
            <person name="Williams K.H."/>
            <person name="Hubbard S.S."/>
            <person name="Banfield J.F."/>
        </authorList>
    </citation>
    <scope>NUCLEOTIDE SEQUENCE [LARGE SCALE GENOMIC DNA]</scope>
    <source>
        <strain evidence="2">RIFCSPLOWO2_12_FULL_64_10</strain>
    </source>
</reference>
<evidence type="ECO:0000313" key="2">
    <source>
        <dbReference type="Proteomes" id="UP000178606"/>
    </source>
</evidence>
<dbReference type="InterPro" id="IPR036412">
    <property type="entry name" value="HAD-like_sf"/>
</dbReference>
<dbReference type="EMBL" id="MFKF01000201">
    <property type="protein sequence ID" value="OGG50684.1"/>
    <property type="molecule type" value="Genomic_DNA"/>
</dbReference>
<organism evidence="1 2">
    <name type="scientific">Handelsmanbacteria sp. (strain RIFCSPLOWO2_12_FULL_64_10)</name>
    <dbReference type="NCBI Taxonomy" id="1817868"/>
    <lineage>
        <taxon>Bacteria</taxon>
        <taxon>Candidatus Handelsmaniibacteriota</taxon>
    </lineage>
</organism>
<dbReference type="Gene3D" id="3.40.50.1000">
    <property type="entry name" value="HAD superfamily/HAD-like"/>
    <property type="match status" value="1"/>
</dbReference>
<dbReference type="PROSITE" id="PS01228">
    <property type="entry name" value="COF_1"/>
    <property type="match status" value="1"/>
</dbReference>
<dbReference type="PANTHER" id="PTHR43434:SF1">
    <property type="entry name" value="PHOSPHOGLYCOLATE PHOSPHATASE"/>
    <property type="match status" value="1"/>
</dbReference>
<dbReference type="SFLD" id="SFLDS00003">
    <property type="entry name" value="Haloacid_Dehalogenase"/>
    <property type="match status" value="1"/>
</dbReference>
<dbReference type="PANTHER" id="PTHR43434">
    <property type="entry name" value="PHOSPHOGLYCOLATE PHOSPHATASE"/>
    <property type="match status" value="1"/>
</dbReference>
<protein>
    <recommendedName>
        <fullName evidence="3">Hydrolase</fullName>
    </recommendedName>
</protein>
<dbReference type="SUPFAM" id="SSF56784">
    <property type="entry name" value="HAD-like"/>
    <property type="match status" value="1"/>
</dbReference>
<accession>A0A1F6CNA5</accession>
<dbReference type="GO" id="GO:0006281">
    <property type="term" value="P:DNA repair"/>
    <property type="evidence" value="ECO:0007669"/>
    <property type="project" value="TreeGrafter"/>
</dbReference>
<name>A0A1F6CNA5_HANXR</name>
<dbReference type="SFLD" id="SFLDG01129">
    <property type="entry name" value="C1.5:_HAD__Beta-PGM__Phosphata"/>
    <property type="match status" value="1"/>
</dbReference>
<dbReference type="Proteomes" id="UP000178606">
    <property type="component" value="Unassembled WGS sequence"/>
</dbReference>
<evidence type="ECO:0008006" key="3">
    <source>
        <dbReference type="Google" id="ProtNLM"/>
    </source>
</evidence>
<dbReference type="InterPro" id="IPR023214">
    <property type="entry name" value="HAD_sf"/>
</dbReference>
<evidence type="ECO:0000313" key="1">
    <source>
        <dbReference type="EMBL" id="OGG50684.1"/>
    </source>
</evidence>
<dbReference type="AlphaFoldDB" id="A0A1F6CNA5"/>
<gene>
    <name evidence="1" type="ORF">A3F84_09650</name>
</gene>
<dbReference type="Pfam" id="PF13419">
    <property type="entry name" value="HAD_2"/>
    <property type="match status" value="1"/>
</dbReference>
<dbReference type="GO" id="GO:0008967">
    <property type="term" value="F:phosphoglycolate phosphatase activity"/>
    <property type="evidence" value="ECO:0007669"/>
    <property type="project" value="TreeGrafter"/>
</dbReference>